<sequence>MTQATQAPVAIVTGGGRGMGAAIAHELSSRGYQLALMSPSGSAQTLADTLGCIAVTGSAGKAQDLENLVARTLEAYGRVDAVVNHTGHPPKGDLIDISDEDWATGNDLMVLSVVRMARLVTPLMLASGKGAFVNITTFAALEPSLKFPVSCAYRAAVSAYTKLYADRYAADNIRMNALLPGYIDSLDHKPGTAETVPMQRLGTVEEIAKTAAFLLSDDAGYITGQSLRVDGGVTRHV</sequence>
<accession>A0A418WTE0</accession>
<evidence type="ECO:0000256" key="1">
    <source>
        <dbReference type="ARBA" id="ARBA00006484"/>
    </source>
</evidence>
<dbReference type="Gene3D" id="3.40.50.720">
    <property type="entry name" value="NAD(P)-binding Rossmann-like Domain"/>
    <property type="match status" value="1"/>
</dbReference>
<dbReference type="PANTHER" id="PTHR42879">
    <property type="entry name" value="3-OXOACYL-(ACYL-CARRIER-PROTEIN) REDUCTASE"/>
    <property type="match status" value="1"/>
</dbReference>
<dbReference type="RefSeq" id="WP_119775453.1">
    <property type="nucleotide sequence ID" value="NZ_QYUK01000008.1"/>
</dbReference>
<dbReference type="Pfam" id="PF13561">
    <property type="entry name" value="adh_short_C2"/>
    <property type="match status" value="1"/>
</dbReference>
<dbReference type="OrthoDB" id="7257744at2"/>
<dbReference type="Proteomes" id="UP000284605">
    <property type="component" value="Unassembled WGS sequence"/>
</dbReference>
<dbReference type="EMBL" id="QYUK01000008">
    <property type="protein sequence ID" value="RJF94429.1"/>
    <property type="molecule type" value="Genomic_DNA"/>
</dbReference>
<proteinExistence type="inferred from homology"/>
<comment type="caution">
    <text evidence="2">The sequence shown here is derived from an EMBL/GenBank/DDBJ whole genome shotgun (WGS) entry which is preliminary data.</text>
</comment>
<protein>
    <submittedName>
        <fullName evidence="2">SDR family oxidoreductase</fullName>
    </submittedName>
</protein>
<comment type="similarity">
    <text evidence="1">Belongs to the short-chain dehydrogenases/reductases (SDR) family.</text>
</comment>
<dbReference type="AlphaFoldDB" id="A0A418WTE0"/>
<name>A0A418WTE0_9PROT</name>
<gene>
    <name evidence="2" type="ORF">D3874_00850</name>
</gene>
<dbReference type="PRINTS" id="PR00081">
    <property type="entry name" value="GDHRDH"/>
</dbReference>
<reference evidence="2 3" key="1">
    <citation type="submission" date="2018-09" db="EMBL/GenBank/DDBJ databases">
        <authorList>
            <person name="Zhu H."/>
        </authorList>
    </citation>
    <scope>NUCLEOTIDE SEQUENCE [LARGE SCALE GENOMIC DNA]</scope>
    <source>
        <strain evidence="2 3">K1W22B-8</strain>
    </source>
</reference>
<dbReference type="InterPro" id="IPR050259">
    <property type="entry name" value="SDR"/>
</dbReference>
<organism evidence="2 3">
    <name type="scientific">Oleomonas cavernae</name>
    <dbReference type="NCBI Taxonomy" id="2320859"/>
    <lineage>
        <taxon>Bacteria</taxon>
        <taxon>Pseudomonadati</taxon>
        <taxon>Pseudomonadota</taxon>
        <taxon>Alphaproteobacteria</taxon>
        <taxon>Acetobacterales</taxon>
        <taxon>Acetobacteraceae</taxon>
        <taxon>Oleomonas</taxon>
    </lineage>
</organism>
<evidence type="ECO:0000313" key="3">
    <source>
        <dbReference type="Proteomes" id="UP000284605"/>
    </source>
</evidence>
<dbReference type="PANTHER" id="PTHR42879:SF6">
    <property type="entry name" value="NADPH-DEPENDENT REDUCTASE BACG"/>
    <property type="match status" value="1"/>
</dbReference>
<dbReference type="InterPro" id="IPR002347">
    <property type="entry name" value="SDR_fam"/>
</dbReference>
<keyword evidence="3" id="KW-1185">Reference proteome</keyword>
<dbReference type="SUPFAM" id="SSF51735">
    <property type="entry name" value="NAD(P)-binding Rossmann-fold domains"/>
    <property type="match status" value="1"/>
</dbReference>
<evidence type="ECO:0000313" key="2">
    <source>
        <dbReference type="EMBL" id="RJF94429.1"/>
    </source>
</evidence>
<dbReference type="InterPro" id="IPR036291">
    <property type="entry name" value="NAD(P)-bd_dom_sf"/>
</dbReference>